<dbReference type="STRING" id="1797582.A2442_00760"/>
<dbReference type="AlphaFoldDB" id="A0A1F5EIN9"/>
<accession>A0A1F5EIN9</accession>
<comment type="caution">
    <text evidence="1">The sequence shown here is derived from an EMBL/GenBank/DDBJ whole genome shotgun (WGS) entry which is preliminary data.</text>
</comment>
<evidence type="ECO:0008006" key="3">
    <source>
        <dbReference type="Google" id="ProtNLM"/>
    </source>
</evidence>
<protein>
    <recommendedName>
        <fullName evidence="3">Nudix hydrolase domain-containing protein</fullName>
    </recommendedName>
</protein>
<evidence type="ECO:0000313" key="1">
    <source>
        <dbReference type="EMBL" id="OGD67287.1"/>
    </source>
</evidence>
<reference evidence="1 2" key="1">
    <citation type="journal article" date="2016" name="Nat. Commun.">
        <title>Thousands of microbial genomes shed light on interconnected biogeochemical processes in an aquifer system.</title>
        <authorList>
            <person name="Anantharaman K."/>
            <person name="Brown C.T."/>
            <person name="Hug L.A."/>
            <person name="Sharon I."/>
            <person name="Castelle C.J."/>
            <person name="Probst A.J."/>
            <person name="Thomas B.C."/>
            <person name="Singh A."/>
            <person name="Wilkins M.J."/>
            <person name="Karaoz U."/>
            <person name="Brodie E.L."/>
            <person name="Williams K.H."/>
            <person name="Hubbard S.S."/>
            <person name="Banfield J.F."/>
        </authorList>
    </citation>
    <scope>NUCLEOTIDE SEQUENCE [LARGE SCALE GENOMIC DNA]</scope>
</reference>
<dbReference type="EMBL" id="MFAE01000006">
    <property type="protein sequence ID" value="OGD67287.1"/>
    <property type="molecule type" value="Genomic_DNA"/>
</dbReference>
<sequence>MQINEVKEVIKAAVIQGGRLLLVREGKIWTLPSGMPQASDSTDIQCLIRKFCSPTSHIACLEYFKCFRRGTSLLSSQEVCDIVYLVEGEGFCPDDSAKGTMLAEDPLSLPLCSATRQVVSALQQQGHLPQN</sequence>
<evidence type="ECO:0000313" key="2">
    <source>
        <dbReference type="Proteomes" id="UP000179003"/>
    </source>
</evidence>
<organism evidence="1 2">
    <name type="scientific">Candidatus Campbellbacteria bacterium RIFOXYC2_FULL_35_25</name>
    <dbReference type="NCBI Taxonomy" id="1797582"/>
    <lineage>
        <taxon>Bacteria</taxon>
        <taxon>Candidatus Campbelliibacteriota</taxon>
    </lineage>
</organism>
<dbReference type="Proteomes" id="UP000179003">
    <property type="component" value="Unassembled WGS sequence"/>
</dbReference>
<proteinExistence type="predicted"/>
<name>A0A1F5EIN9_9BACT</name>
<gene>
    <name evidence="1" type="ORF">A2442_00760</name>
</gene>